<feature type="compositionally biased region" description="Low complexity" evidence="1">
    <location>
        <begin position="70"/>
        <end position="92"/>
    </location>
</feature>
<gene>
    <name evidence="2" type="ORF">E3P99_00663</name>
</gene>
<feature type="region of interest" description="Disordered" evidence="1">
    <location>
        <begin position="154"/>
        <end position="198"/>
    </location>
</feature>
<feature type="compositionally biased region" description="Basic residues" evidence="1">
    <location>
        <begin position="114"/>
        <end position="127"/>
    </location>
</feature>
<comment type="caution">
    <text evidence="2">The sequence shown here is derived from an EMBL/GenBank/DDBJ whole genome shotgun (WGS) entry which is preliminary data.</text>
</comment>
<dbReference type="Proteomes" id="UP000310189">
    <property type="component" value="Unassembled WGS sequence"/>
</dbReference>
<proteinExistence type="predicted"/>
<organism evidence="2 3">
    <name type="scientific">Wallemia hederae</name>
    <dbReference type="NCBI Taxonomy" id="1540922"/>
    <lineage>
        <taxon>Eukaryota</taxon>
        <taxon>Fungi</taxon>
        <taxon>Dikarya</taxon>
        <taxon>Basidiomycota</taxon>
        <taxon>Wallemiomycotina</taxon>
        <taxon>Wallemiomycetes</taxon>
        <taxon>Wallemiales</taxon>
        <taxon>Wallemiaceae</taxon>
        <taxon>Wallemia</taxon>
    </lineage>
</organism>
<feature type="region of interest" description="Disordered" evidence="1">
    <location>
        <begin position="58"/>
        <end position="128"/>
    </location>
</feature>
<name>A0A4T0FX50_9BASI</name>
<keyword evidence="3" id="KW-1185">Reference proteome</keyword>
<dbReference type="AlphaFoldDB" id="A0A4T0FX50"/>
<sequence length="356" mass="40110">MRLKLVHQNERFLINFESTDFKYIKEYLREFFDLKYPVDLELDGFKVTPGSLRDGDVIHVVRSNKRPRKSSSSSSSSASSDVSSSSASSSSDSSDDEDISTELPTPPYQGTSKTQKRNARNKKKIKFQKFENRRVIPYSSLPTNRVPSNVKVTSVDVEDPNFEPGNNTTHIDWRDNATEEPTQPTEDAPQDSKPHAPQEVAEQIVMEVDGRPDTAAAPNQDILQLEETLKLQVYTTTTMIPPYPTKRKAFDRAVNQLQEIASAKMANNEILTELPPVNSLIAYSELQLNDKNVPEMQIAISHVVEHQEGNIAVVRRACHTRRMVQDLRDMGMEVADDKTPILLDTLQQSNAVLLRA</sequence>
<evidence type="ECO:0000313" key="2">
    <source>
        <dbReference type="EMBL" id="TIA92354.1"/>
    </source>
</evidence>
<evidence type="ECO:0000256" key="1">
    <source>
        <dbReference type="SAM" id="MobiDB-lite"/>
    </source>
</evidence>
<dbReference type="EMBL" id="SPNW01000007">
    <property type="protein sequence ID" value="TIA92354.1"/>
    <property type="molecule type" value="Genomic_DNA"/>
</dbReference>
<dbReference type="OrthoDB" id="3365521at2759"/>
<accession>A0A4T0FX50</accession>
<protein>
    <submittedName>
        <fullName evidence="2">Uncharacterized protein</fullName>
    </submittedName>
</protein>
<evidence type="ECO:0000313" key="3">
    <source>
        <dbReference type="Proteomes" id="UP000310189"/>
    </source>
</evidence>
<reference evidence="2 3" key="1">
    <citation type="submission" date="2019-03" db="EMBL/GenBank/DDBJ databases">
        <title>Sequencing 23 genomes of Wallemia ichthyophaga.</title>
        <authorList>
            <person name="Gostincar C."/>
        </authorList>
    </citation>
    <scope>NUCLEOTIDE SEQUENCE [LARGE SCALE GENOMIC DNA]</scope>
    <source>
        <strain evidence="2 3">EXF-5753</strain>
    </source>
</reference>